<keyword evidence="2" id="KW-1185">Reference proteome</keyword>
<dbReference type="RefSeq" id="WP_184911995.1">
    <property type="nucleotide sequence ID" value="NZ_JACHJR010000001.1"/>
</dbReference>
<reference evidence="1 2" key="1">
    <citation type="submission" date="2020-08" db="EMBL/GenBank/DDBJ databases">
        <title>Sequencing the genomes of 1000 actinobacteria strains.</title>
        <authorList>
            <person name="Klenk H.-P."/>
        </authorList>
    </citation>
    <scope>NUCLEOTIDE SEQUENCE [LARGE SCALE GENOMIC DNA]</scope>
    <source>
        <strain evidence="1 2">DSM 44786</strain>
    </source>
</reference>
<gene>
    <name evidence="1" type="ORF">F4556_001058</name>
</gene>
<protein>
    <recommendedName>
        <fullName evidence="3">CchlQ</fullName>
    </recommendedName>
</protein>
<organism evidence="1 2">
    <name type="scientific">Kitasatospora gansuensis</name>
    <dbReference type="NCBI Taxonomy" id="258050"/>
    <lineage>
        <taxon>Bacteria</taxon>
        <taxon>Bacillati</taxon>
        <taxon>Actinomycetota</taxon>
        <taxon>Actinomycetes</taxon>
        <taxon>Kitasatosporales</taxon>
        <taxon>Streptomycetaceae</taxon>
        <taxon>Kitasatospora</taxon>
    </lineage>
</organism>
<evidence type="ECO:0000313" key="2">
    <source>
        <dbReference type="Proteomes" id="UP000573327"/>
    </source>
</evidence>
<accession>A0A7W7WG24</accession>
<dbReference type="EMBL" id="JACHJR010000001">
    <property type="protein sequence ID" value="MBB4945523.1"/>
    <property type="molecule type" value="Genomic_DNA"/>
</dbReference>
<proteinExistence type="predicted"/>
<evidence type="ECO:0008006" key="3">
    <source>
        <dbReference type="Google" id="ProtNLM"/>
    </source>
</evidence>
<dbReference type="AlphaFoldDB" id="A0A7W7WG24"/>
<comment type="caution">
    <text evidence="1">The sequence shown here is derived from an EMBL/GenBank/DDBJ whole genome shotgun (WGS) entry which is preliminary data.</text>
</comment>
<dbReference type="Proteomes" id="UP000573327">
    <property type="component" value="Unassembled WGS sequence"/>
</dbReference>
<sequence>MEWGTLVATLGGAVIAISGTVLADRLRNRHEDDRGLGARRREVYTAFIAAAGTTHTQLVKIAQTSADPARADEADPASRAALVDSGLYDVRERLYIDASEPVAGAGQRMFELLRELRRVVGSGAPQSSTAFHEAYHPYIEAVWAYRVAVRAELEGRSLTPAVFGWAAWDGRERCPVCRTVPAPAG</sequence>
<evidence type="ECO:0000313" key="1">
    <source>
        <dbReference type="EMBL" id="MBB4945523.1"/>
    </source>
</evidence>
<name>A0A7W7WG24_9ACTN</name>